<protein>
    <submittedName>
        <fullName evidence="1">Uncharacterized protein</fullName>
    </submittedName>
</protein>
<sequence>MPRRITSDNHKRVEASSAATNQLSGRNVADQKIKVHFVAVGSAPMLKRSKFKMNADDEFMVAISSFETAQAHSRRGGNNQPALHLRQLDVHARAGRKNRGPFRLLREDWRACQAVGANYYCEVLARWTIVTRHRLESNDHRRRWKLYMINSSYTLTRLISGSS</sequence>
<keyword evidence="2" id="KW-1185">Reference proteome</keyword>
<dbReference type="Proteomes" id="UP000266841">
    <property type="component" value="Unassembled WGS sequence"/>
</dbReference>
<evidence type="ECO:0000313" key="1">
    <source>
        <dbReference type="EMBL" id="EJK54773.1"/>
    </source>
</evidence>
<dbReference type="OrthoDB" id="10003551at2759"/>
<name>K0RM43_THAOC</name>
<gene>
    <name evidence="1" type="ORF">THAOC_25572</name>
</gene>
<organism evidence="1 2">
    <name type="scientific">Thalassiosira oceanica</name>
    <name type="common">Marine diatom</name>
    <dbReference type="NCBI Taxonomy" id="159749"/>
    <lineage>
        <taxon>Eukaryota</taxon>
        <taxon>Sar</taxon>
        <taxon>Stramenopiles</taxon>
        <taxon>Ochrophyta</taxon>
        <taxon>Bacillariophyta</taxon>
        <taxon>Coscinodiscophyceae</taxon>
        <taxon>Thalassiosirophycidae</taxon>
        <taxon>Thalassiosirales</taxon>
        <taxon>Thalassiosiraceae</taxon>
        <taxon>Thalassiosira</taxon>
    </lineage>
</organism>
<reference evidence="1 2" key="1">
    <citation type="journal article" date="2012" name="Genome Biol.">
        <title>Genome and low-iron response of an oceanic diatom adapted to chronic iron limitation.</title>
        <authorList>
            <person name="Lommer M."/>
            <person name="Specht M."/>
            <person name="Roy A.S."/>
            <person name="Kraemer L."/>
            <person name="Andreson R."/>
            <person name="Gutowska M.A."/>
            <person name="Wolf J."/>
            <person name="Bergner S.V."/>
            <person name="Schilhabel M.B."/>
            <person name="Klostermeier U.C."/>
            <person name="Beiko R.G."/>
            <person name="Rosenstiel P."/>
            <person name="Hippler M."/>
            <person name="Laroche J."/>
        </authorList>
    </citation>
    <scope>NUCLEOTIDE SEQUENCE [LARGE SCALE GENOMIC DNA]</scope>
    <source>
        <strain evidence="1 2">CCMP1005</strain>
    </source>
</reference>
<dbReference type="AlphaFoldDB" id="K0RM43"/>
<dbReference type="EMBL" id="AGNL01035304">
    <property type="protein sequence ID" value="EJK54773.1"/>
    <property type="molecule type" value="Genomic_DNA"/>
</dbReference>
<proteinExistence type="predicted"/>
<accession>K0RM43</accession>
<comment type="caution">
    <text evidence="1">The sequence shown here is derived from an EMBL/GenBank/DDBJ whole genome shotgun (WGS) entry which is preliminary data.</text>
</comment>
<evidence type="ECO:0000313" key="2">
    <source>
        <dbReference type="Proteomes" id="UP000266841"/>
    </source>
</evidence>
<dbReference type="Gene3D" id="3.10.20.90">
    <property type="entry name" value="Phosphatidylinositol 3-kinase Catalytic Subunit, Chain A, domain 1"/>
    <property type="match status" value="1"/>
</dbReference>